<proteinExistence type="predicted"/>
<reference evidence="2" key="2">
    <citation type="journal article" date="2022" name="Microb. Genom.">
        <title>A chromosome-scale genome assembly of the tomato pathogen Cladosporium fulvum reveals a compartmentalized genome architecture and the presence of a dispensable chromosome.</title>
        <authorList>
            <person name="Zaccaron A.Z."/>
            <person name="Chen L.H."/>
            <person name="Samaras A."/>
            <person name="Stergiopoulos I."/>
        </authorList>
    </citation>
    <scope>NUCLEOTIDE SEQUENCE</scope>
    <source>
        <strain evidence="2">Race5_Kim</strain>
    </source>
</reference>
<dbReference type="EMBL" id="CP090169">
    <property type="protein sequence ID" value="UJO20121.1"/>
    <property type="molecule type" value="Genomic_DNA"/>
</dbReference>
<sequence>MDRSGNNQHGQHLAGAGPAPDATATPIAHRIDHDGPDSAWDNVNLFRDLCWGELFDGLIHLDDICGTFILGLIPIITHGDLKDNNNALCARIPGAAPIKDSGVTDRWEDALRHACPNNVEYEEEHKRICKARRATYDKPRRL</sequence>
<evidence type="ECO:0000256" key="1">
    <source>
        <dbReference type="SAM" id="MobiDB-lite"/>
    </source>
</evidence>
<dbReference type="AlphaFoldDB" id="A0A9Q8PCQ4"/>
<name>A0A9Q8PCQ4_PASFU</name>
<feature type="compositionally biased region" description="Polar residues" evidence="1">
    <location>
        <begin position="1"/>
        <end position="10"/>
    </location>
</feature>
<dbReference type="GeneID" id="71990565"/>
<dbReference type="RefSeq" id="XP_047764487.1">
    <property type="nucleotide sequence ID" value="XM_047909835.1"/>
</dbReference>
<evidence type="ECO:0000313" key="3">
    <source>
        <dbReference type="Proteomes" id="UP000756132"/>
    </source>
</evidence>
<accession>A0A9Q8PCQ4</accession>
<dbReference type="Proteomes" id="UP000756132">
    <property type="component" value="Chromosome 7"/>
</dbReference>
<organism evidence="2 3">
    <name type="scientific">Passalora fulva</name>
    <name type="common">Tomato leaf mold</name>
    <name type="synonym">Cladosporium fulvum</name>
    <dbReference type="NCBI Taxonomy" id="5499"/>
    <lineage>
        <taxon>Eukaryota</taxon>
        <taxon>Fungi</taxon>
        <taxon>Dikarya</taxon>
        <taxon>Ascomycota</taxon>
        <taxon>Pezizomycotina</taxon>
        <taxon>Dothideomycetes</taxon>
        <taxon>Dothideomycetidae</taxon>
        <taxon>Mycosphaerellales</taxon>
        <taxon>Mycosphaerellaceae</taxon>
        <taxon>Fulvia</taxon>
    </lineage>
</organism>
<reference evidence="2" key="1">
    <citation type="submission" date="2021-12" db="EMBL/GenBank/DDBJ databases">
        <authorList>
            <person name="Zaccaron A."/>
            <person name="Stergiopoulos I."/>
        </authorList>
    </citation>
    <scope>NUCLEOTIDE SEQUENCE</scope>
    <source>
        <strain evidence="2">Race5_Kim</strain>
    </source>
</reference>
<evidence type="ECO:0000313" key="2">
    <source>
        <dbReference type="EMBL" id="UJO20121.1"/>
    </source>
</evidence>
<feature type="region of interest" description="Disordered" evidence="1">
    <location>
        <begin position="1"/>
        <end position="30"/>
    </location>
</feature>
<protein>
    <submittedName>
        <fullName evidence="2">Uncharacterized protein</fullName>
    </submittedName>
</protein>
<feature type="compositionally biased region" description="Low complexity" evidence="1">
    <location>
        <begin position="14"/>
        <end position="28"/>
    </location>
</feature>
<dbReference type="KEGG" id="ffu:CLAFUR5_10687"/>
<gene>
    <name evidence="2" type="ORF">CLAFUR5_10687</name>
</gene>
<keyword evidence="3" id="KW-1185">Reference proteome</keyword>